<evidence type="ECO:0000313" key="2">
    <source>
        <dbReference type="EMBL" id="KAK9715202.1"/>
    </source>
</evidence>
<dbReference type="PANTHER" id="PTHR33416:SF18">
    <property type="entry name" value="NUCLEOPORIN-LIKE PROTEIN"/>
    <property type="match status" value="1"/>
</dbReference>
<feature type="compositionally biased region" description="Polar residues" evidence="1">
    <location>
        <begin position="344"/>
        <end position="353"/>
    </location>
</feature>
<feature type="region of interest" description="Disordered" evidence="1">
    <location>
        <begin position="1"/>
        <end position="49"/>
    </location>
</feature>
<dbReference type="GO" id="GO:0071763">
    <property type="term" value="P:nuclear membrane organization"/>
    <property type="evidence" value="ECO:0007669"/>
    <property type="project" value="TreeGrafter"/>
</dbReference>
<evidence type="ECO:0000313" key="3">
    <source>
        <dbReference type="Proteomes" id="UP001443914"/>
    </source>
</evidence>
<reference evidence="2" key="1">
    <citation type="submission" date="2024-03" db="EMBL/GenBank/DDBJ databases">
        <title>WGS assembly of Saponaria officinalis var. Norfolk2.</title>
        <authorList>
            <person name="Jenkins J."/>
            <person name="Shu S."/>
            <person name="Grimwood J."/>
            <person name="Barry K."/>
            <person name="Goodstein D."/>
            <person name="Schmutz J."/>
            <person name="Leebens-Mack J."/>
            <person name="Osbourn A."/>
        </authorList>
    </citation>
    <scope>NUCLEOTIDE SEQUENCE [LARGE SCALE GENOMIC DNA]</scope>
    <source>
        <strain evidence="2">JIC</strain>
    </source>
</reference>
<name>A0AAW1KBP7_SAPOF</name>
<feature type="compositionally biased region" description="Polar residues" evidence="1">
    <location>
        <begin position="567"/>
        <end position="576"/>
    </location>
</feature>
<sequence>MADGGEPSSRAALYGGGDRTSYGKVRRERKPPATPYDRPPPHHRRSGWISRLVDPAKRLLSGGANRLLPSFFAPSPDAEEIQSEVEHDTEDQNENISVNEIETSSIAVGNSNPDTSYNVGVDKRQEHSDGSLPDIEHLIKGKTFSRQEIDHLMEVLRSRVVNVEPEGKSPCLTEIEGVEAAQTSKGKQKVSIVESEENRFHLTSTPLQRPSLQGEIGASPVDIARAYMGSRTSEAGLASVSLTLNNQKWGLISEFPSKPSMPSPLPKAPICWPGAVTQNQQGYSTPQNQKSRYGIQSFSRTPYSRTMYTKSKSKLTPLRGETERFSNMLSTPLQPKETPGYGKSISSTAQNSYGSGGPMRRTRNNFSSAAPARESLLGRSIHKSPFAKEFNADDKTMNKFEHGSFGTTTFEPSKSKCQSSEVSIPNVHPHSSKLARQILEHIDRPVTLKEKSKELKLATSSKNSPAAGLALPVEEISNPGTAGIGARKRVDLISTKLYSQTNGGVYGFTQDKANNVNSETRKDVASGSKLNPDKISAVSDGNNVNSETRKDVASGSKLNPDKISAVSDGNNDSASDLQKHDSRTRSSEQATKNNLLTSNMHPGDGSKGLDINPNSSRFEPQNTQRKPFLPSITVGKSGLRNPFSSDTTAGFTFPVTTSSNTIFDLPTPTVMPSSLTNSPQKPNESATDKKITIAPPIYSLPPTSATSMPNDEVAPKFKFGSGKPRLSFAIDGNDGASSSDDAPSISYKFGSGKTRLNFGSIASYAVCF</sequence>
<feature type="compositionally biased region" description="Basic and acidic residues" evidence="1">
    <location>
        <begin position="577"/>
        <end position="586"/>
    </location>
</feature>
<feature type="region of interest" description="Disordered" evidence="1">
    <location>
        <begin position="71"/>
        <end position="93"/>
    </location>
</feature>
<dbReference type="AlphaFoldDB" id="A0AAW1KBP7"/>
<comment type="caution">
    <text evidence="2">The sequence shown here is derived from an EMBL/GenBank/DDBJ whole genome shotgun (WGS) entry which is preliminary data.</text>
</comment>
<gene>
    <name evidence="2" type="ORF">RND81_06G149400</name>
</gene>
<dbReference type="PANTHER" id="PTHR33416">
    <property type="entry name" value="NUCLEAR PORE COMPLEX PROTEIN NUP1"/>
    <property type="match status" value="1"/>
</dbReference>
<feature type="compositionally biased region" description="Polar residues" evidence="1">
    <location>
        <begin position="587"/>
        <end position="600"/>
    </location>
</feature>
<dbReference type="EMBL" id="JBDFQZ010000006">
    <property type="protein sequence ID" value="KAK9715202.1"/>
    <property type="molecule type" value="Genomic_DNA"/>
</dbReference>
<proteinExistence type="predicted"/>
<keyword evidence="3" id="KW-1185">Reference proteome</keyword>
<protein>
    <recommendedName>
        <fullName evidence="4">Nuclear pore complex protein NUP1</fullName>
    </recommendedName>
</protein>
<evidence type="ECO:0008006" key="4">
    <source>
        <dbReference type="Google" id="ProtNLM"/>
    </source>
</evidence>
<feature type="region of interest" description="Disordered" evidence="1">
    <location>
        <begin position="518"/>
        <end position="634"/>
    </location>
</feature>
<dbReference type="GO" id="GO:0005635">
    <property type="term" value="C:nuclear envelope"/>
    <property type="evidence" value="ECO:0007669"/>
    <property type="project" value="TreeGrafter"/>
</dbReference>
<dbReference type="Proteomes" id="UP001443914">
    <property type="component" value="Unassembled WGS sequence"/>
</dbReference>
<accession>A0AAW1KBP7</accession>
<evidence type="ECO:0000256" key="1">
    <source>
        <dbReference type="SAM" id="MobiDB-lite"/>
    </source>
</evidence>
<organism evidence="2 3">
    <name type="scientific">Saponaria officinalis</name>
    <name type="common">Common soapwort</name>
    <name type="synonym">Lychnis saponaria</name>
    <dbReference type="NCBI Taxonomy" id="3572"/>
    <lineage>
        <taxon>Eukaryota</taxon>
        <taxon>Viridiplantae</taxon>
        <taxon>Streptophyta</taxon>
        <taxon>Embryophyta</taxon>
        <taxon>Tracheophyta</taxon>
        <taxon>Spermatophyta</taxon>
        <taxon>Magnoliopsida</taxon>
        <taxon>eudicotyledons</taxon>
        <taxon>Gunneridae</taxon>
        <taxon>Pentapetalae</taxon>
        <taxon>Caryophyllales</taxon>
        <taxon>Caryophyllaceae</taxon>
        <taxon>Caryophylleae</taxon>
        <taxon>Saponaria</taxon>
    </lineage>
</organism>
<feature type="compositionally biased region" description="Polar residues" evidence="1">
    <location>
        <begin position="612"/>
        <end position="625"/>
    </location>
</feature>
<feature type="region of interest" description="Disordered" evidence="1">
    <location>
        <begin position="330"/>
        <end position="358"/>
    </location>
</feature>
<feature type="compositionally biased region" description="Acidic residues" evidence="1">
    <location>
        <begin position="77"/>
        <end position="93"/>
    </location>
</feature>